<dbReference type="GO" id="GO:0003676">
    <property type="term" value="F:nucleic acid binding"/>
    <property type="evidence" value="ECO:0007669"/>
    <property type="project" value="InterPro"/>
</dbReference>
<dbReference type="InterPro" id="IPR036397">
    <property type="entry name" value="RNaseH_sf"/>
</dbReference>
<reference evidence="3 4" key="1">
    <citation type="journal article" date="2015" name="Genome Biol. Evol.">
        <title>Comparative Genomics of a Bacterivorous Green Alga Reveals Evolutionary Causalities and Consequences of Phago-Mixotrophic Mode of Nutrition.</title>
        <authorList>
            <person name="Burns J.A."/>
            <person name="Paasch A."/>
            <person name="Narechania A."/>
            <person name="Kim E."/>
        </authorList>
    </citation>
    <scope>NUCLEOTIDE SEQUENCE [LARGE SCALE GENOMIC DNA]</scope>
    <source>
        <strain evidence="3 4">PLY_AMNH</strain>
    </source>
</reference>
<evidence type="ECO:0000313" key="4">
    <source>
        <dbReference type="Proteomes" id="UP001190700"/>
    </source>
</evidence>
<dbReference type="InterPro" id="IPR001584">
    <property type="entry name" value="Integrase_cat-core"/>
</dbReference>
<dbReference type="InterPro" id="IPR041588">
    <property type="entry name" value="Integrase_H2C2"/>
</dbReference>
<dbReference type="PANTHER" id="PTHR37984">
    <property type="entry name" value="PROTEIN CBG26694"/>
    <property type="match status" value="1"/>
</dbReference>
<name>A0AAE0H0V2_9CHLO</name>
<feature type="compositionally biased region" description="Acidic residues" evidence="1">
    <location>
        <begin position="140"/>
        <end position="157"/>
    </location>
</feature>
<feature type="domain" description="Integrase catalytic" evidence="2">
    <location>
        <begin position="235"/>
        <end position="400"/>
    </location>
</feature>
<dbReference type="InterPro" id="IPR012337">
    <property type="entry name" value="RNaseH-like_sf"/>
</dbReference>
<dbReference type="PANTHER" id="PTHR37984:SF15">
    <property type="entry name" value="INTEGRASE CATALYTIC DOMAIN-CONTAINING PROTEIN"/>
    <property type="match status" value="1"/>
</dbReference>
<dbReference type="InterPro" id="IPR050951">
    <property type="entry name" value="Retrovirus_Pol_polyprotein"/>
</dbReference>
<keyword evidence="4" id="KW-1185">Reference proteome</keyword>
<dbReference type="PROSITE" id="PS50994">
    <property type="entry name" value="INTEGRASE"/>
    <property type="match status" value="1"/>
</dbReference>
<evidence type="ECO:0000313" key="3">
    <source>
        <dbReference type="EMBL" id="KAK3287890.1"/>
    </source>
</evidence>
<gene>
    <name evidence="3" type="ORF">CYMTET_4623</name>
</gene>
<dbReference type="Gene3D" id="1.10.340.70">
    <property type="match status" value="1"/>
</dbReference>
<comment type="caution">
    <text evidence="3">The sequence shown here is derived from an EMBL/GenBank/DDBJ whole genome shotgun (WGS) entry which is preliminary data.</text>
</comment>
<dbReference type="GO" id="GO:0015074">
    <property type="term" value="P:DNA integration"/>
    <property type="evidence" value="ECO:0007669"/>
    <property type="project" value="InterPro"/>
</dbReference>
<dbReference type="Proteomes" id="UP001190700">
    <property type="component" value="Unassembled WGS sequence"/>
</dbReference>
<protein>
    <recommendedName>
        <fullName evidence="2">Integrase catalytic domain-containing protein</fullName>
    </recommendedName>
</protein>
<dbReference type="SUPFAM" id="SSF53098">
    <property type="entry name" value="Ribonuclease H-like"/>
    <property type="match status" value="1"/>
</dbReference>
<evidence type="ECO:0000259" key="2">
    <source>
        <dbReference type="PROSITE" id="PS50994"/>
    </source>
</evidence>
<dbReference type="Pfam" id="PF17921">
    <property type="entry name" value="Integrase_H2C2"/>
    <property type="match status" value="1"/>
</dbReference>
<proteinExistence type="predicted"/>
<dbReference type="AlphaFoldDB" id="A0AAE0H0V2"/>
<dbReference type="EMBL" id="LGRX02000657">
    <property type="protein sequence ID" value="KAK3287890.1"/>
    <property type="molecule type" value="Genomic_DNA"/>
</dbReference>
<feature type="region of interest" description="Disordered" evidence="1">
    <location>
        <begin position="137"/>
        <end position="168"/>
    </location>
</feature>
<organism evidence="3 4">
    <name type="scientific">Cymbomonas tetramitiformis</name>
    <dbReference type="NCBI Taxonomy" id="36881"/>
    <lineage>
        <taxon>Eukaryota</taxon>
        <taxon>Viridiplantae</taxon>
        <taxon>Chlorophyta</taxon>
        <taxon>Pyramimonadophyceae</taxon>
        <taxon>Pyramimonadales</taxon>
        <taxon>Pyramimonadaceae</taxon>
        <taxon>Cymbomonas</taxon>
    </lineage>
</organism>
<sequence length="552" mass="62525">MTVNSYAVCFGEITGVKANDVCQFRVKLNGKEWSDPLMLVRVHARIVYAKELKYKYLKVKTYTDTKERRLGKVLAAKAGAFWENASDTPSTEPFKSAEILLAWNIAANEAKGCIPEEQYGQLIVALLAQRAKKRRIDNGQMEETEGDEDNSENEGNEEVPTCPDRSRPDQREIVFREAHDSLAAGHTGRDKTLERVLRQFWWKNASDDVGAWVASCPTCQAVKPRSSYPDGPLNPHAIPSRNWQEVGVDFVTGLPLTEQGNDAFVAFTYGKLSKMVHVVPMNFGDSSAATVARIYLDTVWRRHGAPMKIVSDRDPRFQDAFWKELMRLMGVKVARTTPYNPRSDVQAEHTNRVVEDMLRSFVDDNPEDWDLYATNVEFAINDSRSDVTGFTPFELCYGVSPMSQLDMFLEAAQPASGRRKGGVGTAHEWASRFSSQLRDARSRLELAQQRHRGLFDQRHGQREYAVGDLVWVEAKHLTEKLMDRRAFMRLTVAHQWRTDCSYLLAGVTIHDVFPQHRLKPYVDGAATFASRRQPTIPEAVVVDGQREAHPTK</sequence>
<evidence type="ECO:0000256" key="1">
    <source>
        <dbReference type="SAM" id="MobiDB-lite"/>
    </source>
</evidence>
<dbReference type="Gene3D" id="3.30.420.10">
    <property type="entry name" value="Ribonuclease H-like superfamily/Ribonuclease H"/>
    <property type="match status" value="1"/>
</dbReference>
<accession>A0AAE0H0V2</accession>